<dbReference type="RefSeq" id="WP_264729311.1">
    <property type="nucleotide sequence ID" value="NZ_JAPDNR010000001.1"/>
</dbReference>
<dbReference type="SUPFAM" id="SSF47413">
    <property type="entry name" value="lambda repressor-like DNA-binding domains"/>
    <property type="match status" value="1"/>
</dbReference>
<evidence type="ECO:0000313" key="3">
    <source>
        <dbReference type="Proteomes" id="UP001207742"/>
    </source>
</evidence>
<dbReference type="InterPro" id="IPR010982">
    <property type="entry name" value="Lambda_DNA-bd_dom_sf"/>
</dbReference>
<dbReference type="SMART" id="SM00530">
    <property type="entry name" value="HTH_XRE"/>
    <property type="match status" value="1"/>
</dbReference>
<accession>A0ABT3IIM7</accession>
<reference evidence="2 3" key="1">
    <citation type="submission" date="2022-10" db="EMBL/GenBank/DDBJ databases">
        <title>Chitinophaga nivalis PC15 sp. nov., isolated from Pyeongchang county, South Korea.</title>
        <authorList>
            <person name="Trinh H.N."/>
        </authorList>
    </citation>
    <scope>NUCLEOTIDE SEQUENCE [LARGE SCALE GENOMIC DNA]</scope>
    <source>
        <strain evidence="2 3">PC14</strain>
    </source>
</reference>
<dbReference type="EMBL" id="JAPDNS010000001">
    <property type="protein sequence ID" value="MCW3483792.1"/>
    <property type="molecule type" value="Genomic_DNA"/>
</dbReference>
<gene>
    <name evidence="2" type="ORF">OL497_07810</name>
</gene>
<name>A0ABT3IIM7_9BACT</name>
<feature type="domain" description="HTH cro/C1-type" evidence="1">
    <location>
        <begin position="10"/>
        <end position="64"/>
    </location>
</feature>
<sequence length="154" mass="17175">MKTPFGLEQVLRILKKEGFDQGEVAGKIGYSEGHLSKVVNGEKSFSAKMQKAIMDEYGSYLTDIVVIDNPVESAAIISIRIESKIDSLAYVLSCFVEGLPDKEKKGLLNKLHSAIDDHDGEKQENKTEAFQLYVELAKKNAKDRAGKIQRKLEE</sequence>
<keyword evidence="3" id="KW-1185">Reference proteome</keyword>
<dbReference type="Proteomes" id="UP001207742">
    <property type="component" value="Unassembled WGS sequence"/>
</dbReference>
<dbReference type="PROSITE" id="PS50943">
    <property type="entry name" value="HTH_CROC1"/>
    <property type="match status" value="1"/>
</dbReference>
<comment type="caution">
    <text evidence="2">The sequence shown here is derived from an EMBL/GenBank/DDBJ whole genome shotgun (WGS) entry which is preliminary data.</text>
</comment>
<dbReference type="InterPro" id="IPR001387">
    <property type="entry name" value="Cro/C1-type_HTH"/>
</dbReference>
<evidence type="ECO:0000313" key="2">
    <source>
        <dbReference type="EMBL" id="MCW3483792.1"/>
    </source>
</evidence>
<proteinExistence type="predicted"/>
<organism evidence="2 3">
    <name type="scientific">Chitinophaga nivalis</name>
    <dbReference type="NCBI Taxonomy" id="2991709"/>
    <lineage>
        <taxon>Bacteria</taxon>
        <taxon>Pseudomonadati</taxon>
        <taxon>Bacteroidota</taxon>
        <taxon>Chitinophagia</taxon>
        <taxon>Chitinophagales</taxon>
        <taxon>Chitinophagaceae</taxon>
        <taxon>Chitinophaga</taxon>
    </lineage>
</organism>
<evidence type="ECO:0000259" key="1">
    <source>
        <dbReference type="PROSITE" id="PS50943"/>
    </source>
</evidence>
<dbReference type="CDD" id="cd00093">
    <property type="entry name" value="HTH_XRE"/>
    <property type="match status" value="1"/>
</dbReference>
<protein>
    <submittedName>
        <fullName evidence="2">Helix-turn-helix transcriptional regulator</fullName>
    </submittedName>
</protein>